<sequence length="129" mass="14307">MLDDARKIDSEDAIGDFLDETRRLHDSCITSVEFRDGRFVDEHGSMHCGLGDQASLVLKIESQIGRRKYLLTFEGVTRFTYDHDAADDGLITSCAVSMTDGEIQFACNPGGSGANPLVRAKAFRYRILD</sequence>
<proteinExistence type="predicted"/>
<organism evidence="1 2">
    <name type="scientific">Burkholderia pseudomultivorans</name>
    <dbReference type="NCBI Taxonomy" id="1207504"/>
    <lineage>
        <taxon>Bacteria</taxon>
        <taxon>Pseudomonadati</taxon>
        <taxon>Pseudomonadota</taxon>
        <taxon>Betaproteobacteria</taxon>
        <taxon>Burkholderiales</taxon>
        <taxon>Burkholderiaceae</taxon>
        <taxon>Burkholderia</taxon>
        <taxon>Burkholderia cepacia complex</taxon>
    </lineage>
</organism>
<dbReference type="EMBL" id="LPJR01000031">
    <property type="protein sequence ID" value="KWF29320.1"/>
    <property type="molecule type" value="Genomic_DNA"/>
</dbReference>
<comment type="caution">
    <text evidence="1">The sequence shown here is derived from an EMBL/GenBank/DDBJ whole genome shotgun (WGS) entry which is preliminary data.</text>
</comment>
<gene>
    <name evidence="1" type="ORF">WT56_17595</name>
</gene>
<dbReference type="AlphaFoldDB" id="A0A132EGC7"/>
<protein>
    <submittedName>
        <fullName evidence="1">Uncharacterized protein</fullName>
    </submittedName>
</protein>
<evidence type="ECO:0000313" key="2">
    <source>
        <dbReference type="Proteomes" id="UP000062912"/>
    </source>
</evidence>
<evidence type="ECO:0000313" key="1">
    <source>
        <dbReference type="EMBL" id="KWF29320.1"/>
    </source>
</evidence>
<dbReference type="RefSeq" id="WP_060242442.1">
    <property type="nucleotide sequence ID" value="NZ_LPJR01000031.1"/>
</dbReference>
<reference evidence="1 2" key="1">
    <citation type="submission" date="2015-11" db="EMBL/GenBank/DDBJ databases">
        <title>Expanding the genomic diversity of Burkholderia species for the development of highly accurate diagnostics.</title>
        <authorList>
            <person name="Sahl J."/>
            <person name="Keim P."/>
            <person name="Wagner D."/>
        </authorList>
    </citation>
    <scope>NUCLEOTIDE SEQUENCE [LARGE SCALE GENOMIC DNA]</scope>
    <source>
        <strain evidence="1 2">MSMB368WGS</strain>
    </source>
</reference>
<accession>A0A132EGC7</accession>
<dbReference type="Proteomes" id="UP000062912">
    <property type="component" value="Unassembled WGS sequence"/>
</dbReference>
<name>A0A132EGC7_9BURK</name>